<feature type="region of interest" description="Disordered" evidence="1">
    <location>
        <begin position="30"/>
        <end position="113"/>
    </location>
</feature>
<feature type="region of interest" description="Disordered" evidence="1">
    <location>
        <begin position="138"/>
        <end position="162"/>
    </location>
</feature>
<feature type="region of interest" description="Disordered" evidence="1">
    <location>
        <begin position="565"/>
        <end position="603"/>
    </location>
</feature>
<proteinExistence type="predicted"/>
<accession>A0AAD7CBF3</accession>
<feature type="compositionally biased region" description="Basic and acidic residues" evidence="1">
    <location>
        <begin position="578"/>
        <end position="588"/>
    </location>
</feature>
<sequence>MSNPQQMWVRSPKGVYYWRDPTGSVWKGPHDDCIWVPSQDSPAGMPPPPTDFAEQPGDPAPTPPSMGAAHNFGSLAPLPHLQNTRAFPPTGFGAPRPAHQGASIPATQRPHGPMEYQGYTGSFAMTMRYRDEVATCGGSSNPAVHRDNGYRSAEPPRYEQGCRDNHRRDNHCCEDHRRNAARATGARNTAAICATTLLGPWAPLNAGIVTPGMRPQSGAKGSRTWVATWHGGDDTQPGPTVAHRYGPPRTSHTPDLAAAPRDTAGHPQFPIAPVPDDESDWGASEDESTDKERRNLKKFEHARRPTGTIPDVPTTRGRARMVATTGDPTPQSQHGTTKTRNQRRREKKRGTIRKPPGLESDGATVMLPMDHSPDVHMPPPESDDEGPFQQSYAGSSPLPMVLYAETRGPEMVMLGQWEYAELPLEHDPFDATNITMSQAFAWAYTHGIKPGLRAAAQLHDYAQSWRNARHNLAGGNKEFGDFPRNARGVLSVDMPSITSWRTLYYGPPRTGVNTSMPSTSSQGHMSRPPPAITPAVDSKMAPADNMAAPTSVTDVEAGEIVPMEVPLPESPVRNSPHSPDKDLADVTSDKGPTSMAPKTDTPA</sequence>
<evidence type="ECO:0000313" key="2">
    <source>
        <dbReference type="EMBL" id="KAJ7642533.1"/>
    </source>
</evidence>
<evidence type="ECO:0000256" key="1">
    <source>
        <dbReference type="SAM" id="MobiDB-lite"/>
    </source>
</evidence>
<dbReference type="EMBL" id="JARKIE010000417">
    <property type="protein sequence ID" value="KAJ7642533.1"/>
    <property type="molecule type" value="Genomic_DNA"/>
</dbReference>
<gene>
    <name evidence="2" type="ORF">B0H17DRAFT_1148792</name>
</gene>
<dbReference type="Proteomes" id="UP001221757">
    <property type="component" value="Unassembled WGS sequence"/>
</dbReference>
<feature type="compositionally biased region" description="Basic and acidic residues" evidence="1">
    <location>
        <begin position="144"/>
        <end position="162"/>
    </location>
</feature>
<name>A0AAD7CBF3_MYCRO</name>
<feature type="compositionally biased region" description="Polar residues" evidence="1">
    <location>
        <begin position="326"/>
        <end position="339"/>
    </location>
</feature>
<comment type="caution">
    <text evidence="2">The sequence shown here is derived from an EMBL/GenBank/DDBJ whole genome shotgun (WGS) entry which is preliminary data.</text>
</comment>
<feature type="compositionally biased region" description="Basic residues" evidence="1">
    <location>
        <begin position="340"/>
        <end position="352"/>
    </location>
</feature>
<feature type="compositionally biased region" description="Basic and acidic residues" evidence="1">
    <location>
        <begin position="290"/>
        <end position="303"/>
    </location>
</feature>
<organism evidence="2 3">
    <name type="scientific">Mycena rosella</name>
    <name type="common">Pink bonnet</name>
    <name type="synonym">Agaricus rosellus</name>
    <dbReference type="NCBI Taxonomy" id="1033263"/>
    <lineage>
        <taxon>Eukaryota</taxon>
        <taxon>Fungi</taxon>
        <taxon>Dikarya</taxon>
        <taxon>Basidiomycota</taxon>
        <taxon>Agaricomycotina</taxon>
        <taxon>Agaricomycetes</taxon>
        <taxon>Agaricomycetidae</taxon>
        <taxon>Agaricales</taxon>
        <taxon>Marasmiineae</taxon>
        <taxon>Mycenaceae</taxon>
        <taxon>Mycena</taxon>
    </lineage>
</organism>
<evidence type="ECO:0000313" key="3">
    <source>
        <dbReference type="Proteomes" id="UP001221757"/>
    </source>
</evidence>
<feature type="region of interest" description="Disordered" evidence="1">
    <location>
        <begin position="227"/>
        <end position="393"/>
    </location>
</feature>
<reference evidence="2" key="1">
    <citation type="submission" date="2023-03" db="EMBL/GenBank/DDBJ databases">
        <title>Massive genome expansion in bonnet fungi (Mycena s.s.) driven by repeated elements and novel gene families across ecological guilds.</title>
        <authorList>
            <consortium name="Lawrence Berkeley National Laboratory"/>
            <person name="Harder C.B."/>
            <person name="Miyauchi S."/>
            <person name="Viragh M."/>
            <person name="Kuo A."/>
            <person name="Thoen E."/>
            <person name="Andreopoulos B."/>
            <person name="Lu D."/>
            <person name="Skrede I."/>
            <person name="Drula E."/>
            <person name="Henrissat B."/>
            <person name="Morin E."/>
            <person name="Kohler A."/>
            <person name="Barry K."/>
            <person name="LaButti K."/>
            <person name="Morin E."/>
            <person name="Salamov A."/>
            <person name="Lipzen A."/>
            <person name="Mereny Z."/>
            <person name="Hegedus B."/>
            <person name="Baldrian P."/>
            <person name="Stursova M."/>
            <person name="Weitz H."/>
            <person name="Taylor A."/>
            <person name="Grigoriev I.V."/>
            <person name="Nagy L.G."/>
            <person name="Martin F."/>
            <person name="Kauserud H."/>
        </authorList>
    </citation>
    <scope>NUCLEOTIDE SEQUENCE</scope>
    <source>
        <strain evidence="2">CBHHK067</strain>
    </source>
</reference>
<dbReference type="AlphaFoldDB" id="A0AAD7CBF3"/>
<feature type="compositionally biased region" description="Acidic residues" evidence="1">
    <location>
        <begin position="275"/>
        <end position="289"/>
    </location>
</feature>
<protein>
    <submittedName>
        <fullName evidence="2">Uncharacterized protein</fullName>
    </submittedName>
</protein>
<keyword evidence="3" id="KW-1185">Reference proteome</keyword>